<evidence type="ECO:0000256" key="1">
    <source>
        <dbReference type="SAM" id="Phobius"/>
    </source>
</evidence>
<dbReference type="Proteomes" id="UP000815677">
    <property type="component" value="Unassembled WGS sequence"/>
</dbReference>
<feature type="transmembrane region" description="Helical" evidence="1">
    <location>
        <begin position="347"/>
        <end position="373"/>
    </location>
</feature>
<organism evidence="2 3">
    <name type="scientific">Mycena chlorophos</name>
    <name type="common">Agaric fungus</name>
    <name type="synonym">Agaricus chlorophos</name>
    <dbReference type="NCBI Taxonomy" id="658473"/>
    <lineage>
        <taxon>Eukaryota</taxon>
        <taxon>Fungi</taxon>
        <taxon>Dikarya</taxon>
        <taxon>Basidiomycota</taxon>
        <taxon>Agaricomycotina</taxon>
        <taxon>Agaricomycetes</taxon>
        <taxon>Agaricomycetidae</taxon>
        <taxon>Agaricales</taxon>
        <taxon>Marasmiineae</taxon>
        <taxon>Mycenaceae</taxon>
        <taxon>Mycena</taxon>
    </lineage>
</organism>
<evidence type="ECO:0008006" key="4">
    <source>
        <dbReference type="Google" id="ProtNLM"/>
    </source>
</evidence>
<name>A0ABQ0LQY3_MYCCL</name>
<keyword evidence="1" id="KW-0472">Membrane</keyword>
<evidence type="ECO:0000313" key="3">
    <source>
        <dbReference type="Proteomes" id="UP000815677"/>
    </source>
</evidence>
<dbReference type="Gene3D" id="2.60.120.260">
    <property type="entry name" value="Galactose-binding domain-like"/>
    <property type="match status" value="2"/>
</dbReference>
<gene>
    <name evidence="2" type="ORF">MCHLO_10418</name>
</gene>
<protein>
    <recommendedName>
        <fullName evidence="4">Transmembrane protein</fullName>
    </recommendedName>
</protein>
<proteinExistence type="predicted"/>
<sequence length="402" mass="41784">MSLGLAVVDDADSAVVYSGAWPTFGSGEEFQATTHCSTEVGSTATFEFTGTQVNVYGTMAANTTAASLSFAVDGGTSVSFAEPSGTTSDVHHQLFYSSGTLFNSKHTLLITQAAVAPSSNTNCSLYLDFLTYNATTTGAETYFVDDRDPGIQYSPAWVQMGSEQDFMHTSQMTPGAGATMTFQFNGQGIALYGAADEQTSATITLDGGPPTSYAPFASSPSAVFEVNQKYFDSGQISDGSHTLQLTAVSGVSIWLDYFLVIPGLDAVEGSTTTTTTLQGTTAIATPTGSHSTLSQFSSHLSAASSAAQGVVGPNTSFNTKTAVSSGIFDIPTTSTSPSSANSHAGGLPVGAIVGPVLGVIILGAIGFAIWLLLMRRRRQERALSVYSENFYIVRLTSPCSIS</sequence>
<dbReference type="EMBL" id="DF848343">
    <property type="protein sequence ID" value="GAT53470.1"/>
    <property type="molecule type" value="Genomic_DNA"/>
</dbReference>
<keyword evidence="1" id="KW-1133">Transmembrane helix</keyword>
<keyword evidence="1" id="KW-0812">Transmembrane</keyword>
<reference evidence="2" key="1">
    <citation type="submission" date="2014-09" db="EMBL/GenBank/DDBJ databases">
        <title>Genome sequence of the luminous mushroom Mycena chlorophos for searching fungal bioluminescence genes.</title>
        <authorList>
            <person name="Tanaka Y."/>
            <person name="Kasuga D."/>
            <person name="Oba Y."/>
            <person name="Hase S."/>
            <person name="Sato K."/>
            <person name="Oba Y."/>
            <person name="Sakakibara Y."/>
        </authorList>
    </citation>
    <scope>NUCLEOTIDE SEQUENCE</scope>
</reference>
<accession>A0ABQ0LQY3</accession>
<evidence type="ECO:0000313" key="2">
    <source>
        <dbReference type="EMBL" id="GAT53470.1"/>
    </source>
</evidence>
<keyword evidence="3" id="KW-1185">Reference proteome</keyword>